<evidence type="ECO:0000256" key="2">
    <source>
        <dbReference type="ARBA" id="ARBA00023136"/>
    </source>
</evidence>
<dbReference type="EMBL" id="JAAXOS010000001">
    <property type="protein sequence ID" value="NKY25160.1"/>
    <property type="molecule type" value="Genomic_DNA"/>
</dbReference>
<evidence type="ECO:0000313" key="5">
    <source>
        <dbReference type="Proteomes" id="UP000540698"/>
    </source>
</evidence>
<name>A0A7X6KZU7_9NOCA</name>
<evidence type="ECO:0000313" key="4">
    <source>
        <dbReference type="EMBL" id="NKY25160.1"/>
    </source>
</evidence>
<protein>
    <recommendedName>
        <fullName evidence="6">VirB8 protein</fullName>
    </recommendedName>
</protein>
<evidence type="ECO:0000256" key="1">
    <source>
        <dbReference type="ARBA" id="ARBA00004370"/>
    </source>
</evidence>
<evidence type="ECO:0000256" key="3">
    <source>
        <dbReference type="SAM" id="MobiDB-lite"/>
    </source>
</evidence>
<gene>
    <name evidence="4" type="ORF">HGB38_02775</name>
</gene>
<evidence type="ECO:0008006" key="6">
    <source>
        <dbReference type="Google" id="ProtNLM"/>
    </source>
</evidence>
<sequence>MAAEAAEAEAQAAEARAEAARARVRAAESRRRARTAPQRPVAVETQSAQAPAEQAAAEDEPGEQQTPGHRADTHSADPAQPTTSADDHPADIAHPAEAESLPRRTRFRSTLIGRLRSRSTMVAAALVVIALALTGSGYSIRHHHDITENDRRAAEFTAAARQGVVALTTLDFKRANEDVQRVLDNSTGSFRGDFQARATDFTTVIQQSQVATEGKVNATAIESMTKDSAVVLVAATSQVTNSAGARQEPRAWRLSVTVTRDGDQLKMSKVEFVP</sequence>
<comment type="subcellular location">
    <subcellularLocation>
        <location evidence="1">Membrane</location>
    </subcellularLocation>
</comment>
<comment type="caution">
    <text evidence="4">The sequence shown here is derived from an EMBL/GenBank/DDBJ whole genome shotgun (WGS) entry which is preliminary data.</text>
</comment>
<feature type="compositionally biased region" description="Low complexity" evidence="3">
    <location>
        <begin position="44"/>
        <end position="55"/>
    </location>
</feature>
<keyword evidence="2" id="KW-0472">Membrane</keyword>
<keyword evidence="5" id="KW-1185">Reference proteome</keyword>
<dbReference type="PANTHER" id="PTHR37042:SF4">
    <property type="entry name" value="OUTER MEMBRANE PROTEIN RV1973"/>
    <property type="match status" value="1"/>
</dbReference>
<reference evidence="4 5" key="1">
    <citation type="submission" date="2020-04" db="EMBL/GenBank/DDBJ databases">
        <title>MicrobeNet Type strains.</title>
        <authorList>
            <person name="Nicholson A.C."/>
        </authorList>
    </citation>
    <scope>NUCLEOTIDE SEQUENCE [LARGE SCALE GENOMIC DNA]</scope>
    <source>
        <strain evidence="4 5">DSM 44956</strain>
    </source>
</reference>
<dbReference type="GO" id="GO:0016020">
    <property type="term" value="C:membrane"/>
    <property type="evidence" value="ECO:0007669"/>
    <property type="project" value="UniProtKB-SubCell"/>
</dbReference>
<organism evidence="4 5">
    <name type="scientific">Nocardia gamkensis</name>
    <dbReference type="NCBI Taxonomy" id="352869"/>
    <lineage>
        <taxon>Bacteria</taxon>
        <taxon>Bacillati</taxon>
        <taxon>Actinomycetota</taxon>
        <taxon>Actinomycetes</taxon>
        <taxon>Mycobacteriales</taxon>
        <taxon>Nocardiaceae</taxon>
        <taxon>Nocardia</taxon>
    </lineage>
</organism>
<feature type="compositionally biased region" description="Low complexity" evidence="3">
    <location>
        <begin position="1"/>
        <end position="14"/>
    </location>
</feature>
<proteinExistence type="predicted"/>
<dbReference type="Proteomes" id="UP000540698">
    <property type="component" value="Unassembled WGS sequence"/>
</dbReference>
<dbReference type="AlphaFoldDB" id="A0A7X6KZU7"/>
<dbReference type="PANTHER" id="PTHR37042">
    <property type="entry name" value="OUTER MEMBRANE PROTEIN RV1973"/>
    <property type="match status" value="1"/>
</dbReference>
<feature type="compositionally biased region" description="Basic and acidic residues" evidence="3">
    <location>
        <begin position="85"/>
        <end position="102"/>
    </location>
</feature>
<feature type="region of interest" description="Disordered" evidence="3">
    <location>
        <begin position="1"/>
        <end position="102"/>
    </location>
</feature>
<feature type="compositionally biased region" description="Basic and acidic residues" evidence="3">
    <location>
        <begin position="15"/>
        <end position="30"/>
    </location>
</feature>
<accession>A0A7X6KZU7</accession>